<dbReference type="AlphaFoldDB" id="A0A2S8FTE9"/>
<reference evidence="3 4" key="1">
    <citation type="submission" date="2018-02" db="EMBL/GenBank/DDBJ databases">
        <title>Comparative genomes isolates from brazilian mangrove.</title>
        <authorList>
            <person name="Araujo J.E."/>
            <person name="Taketani R.G."/>
            <person name="Silva M.C.P."/>
            <person name="Loureco M.V."/>
            <person name="Andreote F.D."/>
        </authorList>
    </citation>
    <scope>NUCLEOTIDE SEQUENCE [LARGE SCALE GENOMIC DNA]</scope>
    <source>
        <strain evidence="3 4">Hex-1 MGV</strain>
    </source>
</reference>
<dbReference type="EMBL" id="PUHY01000008">
    <property type="protein sequence ID" value="PQO35330.1"/>
    <property type="molecule type" value="Genomic_DNA"/>
</dbReference>
<protein>
    <submittedName>
        <fullName evidence="3">Uncharacterized protein</fullName>
    </submittedName>
</protein>
<evidence type="ECO:0000256" key="1">
    <source>
        <dbReference type="SAM" id="MobiDB-lite"/>
    </source>
</evidence>
<name>A0A2S8FTE9_9BACT</name>
<keyword evidence="2" id="KW-0812">Transmembrane</keyword>
<dbReference type="RefSeq" id="WP_105329722.1">
    <property type="nucleotide sequence ID" value="NZ_PUHY01000008.1"/>
</dbReference>
<accession>A0A2S8FTE9</accession>
<evidence type="ECO:0000313" key="4">
    <source>
        <dbReference type="Proteomes" id="UP000238322"/>
    </source>
</evidence>
<evidence type="ECO:0000256" key="2">
    <source>
        <dbReference type="SAM" id="Phobius"/>
    </source>
</evidence>
<keyword evidence="2" id="KW-0472">Membrane</keyword>
<sequence length="88" mass="9110">MHPLLAGTVGESARWLGTELFPFLVALLLNMAACLAVLALVVFVVGIITVILCAMIDAAMDQAAEDESPRSQTGEGLPDAIGEGSPKT</sequence>
<gene>
    <name evidence="3" type="ORF">C5Y83_10920</name>
</gene>
<feature type="region of interest" description="Disordered" evidence="1">
    <location>
        <begin position="64"/>
        <end position="88"/>
    </location>
</feature>
<dbReference type="Proteomes" id="UP000238322">
    <property type="component" value="Unassembled WGS sequence"/>
</dbReference>
<organism evidence="3 4">
    <name type="scientific">Blastopirellula marina</name>
    <dbReference type="NCBI Taxonomy" id="124"/>
    <lineage>
        <taxon>Bacteria</taxon>
        <taxon>Pseudomonadati</taxon>
        <taxon>Planctomycetota</taxon>
        <taxon>Planctomycetia</taxon>
        <taxon>Pirellulales</taxon>
        <taxon>Pirellulaceae</taxon>
        <taxon>Blastopirellula</taxon>
    </lineage>
</organism>
<feature type="transmembrane region" description="Helical" evidence="2">
    <location>
        <begin position="20"/>
        <end position="53"/>
    </location>
</feature>
<comment type="caution">
    <text evidence="3">The sequence shown here is derived from an EMBL/GenBank/DDBJ whole genome shotgun (WGS) entry which is preliminary data.</text>
</comment>
<proteinExistence type="predicted"/>
<evidence type="ECO:0000313" key="3">
    <source>
        <dbReference type="EMBL" id="PQO35330.1"/>
    </source>
</evidence>
<keyword evidence="2" id="KW-1133">Transmembrane helix</keyword>